<accession>A0AAV0WW45</accession>
<protein>
    <recommendedName>
        <fullName evidence="3">HAT C-terminal dimerisation domain-containing protein</fullName>
    </recommendedName>
</protein>
<dbReference type="AlphaFoldDB" id="A0AAV0WW45"/>
<gene>
    <name evidence="1" type="ORF">MEUPH1_LOCUS15226</name>
</gene>
<keyword evidence="2" id="KW-1185">Reference proteome</keyword>
<sequence>MVMFKRYVFYVIMKRLYQKKITQASTDSSTNNLELQVLQFFNDKNKSLTCLNNYPVVKQLFIRYNTNLCSSAPVERLFSFAGFIMAHTCSRLFEEQFEKLVFLKGNQNYGVI</sequence>
<name>A0AAV0WW45_9HEMI</name>
<proteinExistence type="predicted"/>
<evidence type="ECO:0008006" key="3">
    <source>
        <dbReference type="Google" id="ProtNLM"/>
    </source>
</evidence>
<dbReference type="SUPFAM" id="SSF53098">
    <property type="entry name" value="Ribonuclease H-like"/>
    <property type="match status" value="1"/>
</dbReference>
<reference evidence="1 2" key="1">
    <citation type="submission" date="2023-01" db="EMBL/GenBank/DDBJ databases">
        <authorList>
            <person name="Whitehead M."/>
        </authorList>
    </citation>
    <scope>NUCLEOTIDE SEQUENCE [LARGE SCALE GENOMIC DNA]</scope>
</reference>
<dbReference type="Proteomes" id="UP001160148">
    <property type="component" value="Unassembled WGS sequence"/>
</dbReference>
<organism evidence="1 2">
    <name type="scientific">Macrosiphum euphorbiae</name>
    <name type="common">potato aphid</name>
    <dbReference type="NCBI Taxonomy" id="13131"/>
    <lineage>
        <taxon>Eukaryota</taxon>
        <taxon>Metazoa</taxon>
        <taxon>Ecdysozoa</taxon>
        <taxon>Arthropoda</taxon>
        <taxon>Hexapoda</taxon>
        <taxon>Insecta</taxon>
        <taxon>Pterygota</taxon>
        <taxon>Neoptera</taxon>
        <taxon>Paraneoptera</taxon>
        <taxon>Hemiptera</taxon>
        <taxon>Sternorrhyncha</taxon>
        <taxon>Aphidomorpha</taxon>
        <taxon>Aphidoidea</taxon>
        <taxon>Aphididae</taxon>
        <taxon>Macrosiphini</taxon>
        <taxon>Macrosiphum</taxon>
    </lineage>
</organism>
<dbReference type="EMBL" id="CARXXK010000002">
    <property type="protein sequence ID" value="CAI6359859.1"/>
    <property type="molecule type" value="Genomic_DNA"/>
</dbReference>
<evidence type="ECO:0000313" key="1">
    <source>
        <dbReference type="EMBL" id="CAI6359859.1"/>
    </source>
</evidence>
<comment type="caution">
    <text evidence="1">The sequence shown here is derived from an EMBL/GenBank/DDBJ whole genome shotgun (WGS) entry which is preliminary data.</text>
</comment>
<evidence type="ECO:0000313" key="2">
    <source>
        <dbReference type="Proteomes" id="UP001160148"/>
    </source>
</evidence>
<dbReference type="InterPro" id="IPR012337">
    <property type="entry name" value="RNaseH-like_sf"/>
</dbReference>